<sequence length="167" mass="18443">MGVGNGALSSLIAGADCGIAFVLFRESVFQIGLGEDHRPCLQLLPSRFSVKGTLGKRDMRVGIKKDKNPWSLSKNYQAKEVKSTLKSEPREENGKPIFKSPWSRSESGLGFSLYNLMPWELLPVSIIVTWLGAIPIISAIQKKSEAQQNCKTANLEEERQPAAVRID</sequence>
<gene>
    <name evidence="2" type="ORF">CEXT_32751</name>
</gene>
<accession>A0AAV4SI39</accession>
<keyword evidence="1" id="KW-1133">Transmembrane helix</keyword>
<evidence type="ECO:0000313" key="2">
    <source>
        <dbReference type="EMBL" id="GIY33604.1"/>
    </source>
</evidence>
<dbReference type="AlphaFoldDB" id="A0AAV4SI39"/>
<feature type="transmembrane region" description="Helical" evidence="1">
    <location>
        <begin position="121"/>
        <end position="140"/>
    </location>
</feature>
<dbReference type="Proteomes" id="UP001054945">
    <property type="component" value="Unassembled WGS sequence"/>
</dbReference>
<reference evidence="2 3" key="1">
    <citation type="submission" date="2021-06" db="EMBL/GenBank/DDBJ databases">
        <title>Caerostris extrusa draft genome.</title>
        <authorList>
            <person name="Kono N."/>
            <person name="Arakawa K."/>
        </authorList>
    </citation>
    <scope>NUCLEOTIDE SEQUENCE [LARGE SCALE GENOMIC DNA]</scope>
</reference>
<protein>
    <submittedName>
        <fullName evidence="2">Uncharacterized protein</fullName>
    </submittedName>
</protein>
<keyword evidence="1" id="KW-0472">Membrane</keyword>
<keyword evidence="1" id="KW-0812">Transmembrane</keyword>
<organism evidence="2 3">
    <name type="scientific">Caerostris extrusa</name>
    <name type="common">Bark spider</name>
    <name type="synonym">Caerostris bankana</name>
    <dbReference type="NCBI Taxonomy" id="172846"/>
    <lineage>
        <taxon>Eukaryota</taxon>
        <taxon>Metazoa</taxon>
        <taxon>Ecdysozoa</taxon>
        <taxon>Arthropoda</taxon>
        <taxon>Chelicerata</taxon>
        <taxon>Arachnida</taxon>
        <taxon>Araneae</taxon>
        <taxon>Araneomorphae</taxon>
        <taxon>Entelegynae</taxon>
        <taxon>Araneoidea</taxon>
        <taxon>Araneidae</taxon>
        <taxon>Caerostris</taxon>
    </lineage>
</organism>
<evidence type="ECO:0000256" key="1">
    <source>
        <dbReference type="SAM" id="Phobius"/>
    </source>
</evidence>
<dbReference type="EMBL" id="BPLR01009662">
    <property type="protein sequence ID" value="GIY33604.1"/>
    <property type="molecule type" value="Genomic_DNA"/>
</dbReference>
<keyword evidence="3" id="KW-1185">Reference proteome</keyword>
<evidence type="ECO:0000313" key="3">
    <source>
        <dbReference type="Proteomes" id="UP001054945"/>
    </source>
</evidence>
<proteinExistence type="predicted"/>
<comment type="caution">
    <text evidence="2">The sequence shown here is derived from an EMBL/GenBank/DDBJ whole genome shotgun (WGS) entry which is preliminary data.</text>
</comment>
<name>A0AAV4SI39_CAEEX</name>